<protein>
    <recommendedName>
        <fullName evidence="8">Glycosyltransferase 61 catalytic domain-containing protein</fullName>
    </recommendedName>
</protein>
<evidence type="ECO:0000256" key="6">
    <source>
        <dbReference type="ARBA" id="ARBA00023136"/>
    </source>
</evidence>
<comment type="subcellular location">
    <subcellularLocation>
        <location evidence="1">Membrane</location>
        <topology evidence="1">Single-pass membrane protein</topology>
    </subcellularLocation>
</comment>
<dbReference type="GO" id="GO:0016020">
    <property type="term" value="C:membrane"/>
    <property type="evidence" value="ECO:0007669"/>
    <property type="project" value="UniProtKB-SubCell"/>
</dbReference>
<keyword evidence="5" id="KW-1133">Transmembrane helix</keyword>
<evidence type="ECO:0000256" key="7">
    <source>
        <dbReference type="ARBA" id="ARBA00023180"/>
    </source>
</evidence>
<evidence type="ECO:0000313" key="9">
    <source>
        <dbReference type="EMBL" id="TDL21871.1"/>
    </source>
</evidence>
<organism evidence="9 10">
    <name type="scientific">Rickenella mellea</name>
    <dbReference type="NCBI Taxonomy" id="50990"/>
    <lineage>
        <taxon>Eukaryota</taxon>
        <taxon>Fungi</taxon>
        <taxon>Dikarya</taxon>
        <taxon>Basidiomycota</taxon>
        <taxon>Agaricomycotina</taxon>
        <taxon>Agaricomycetes</taxon>
        <taxon>Hymenochaetales</taxon>
        <taxon>Rickenellaceae</taxon>
        <taxon>Rickenella</taxon>
    </lineage>
</organism>
<dbReference type="InterPro" id="IPR007657">
    <property type="entry name" value="Glycosyltransferase_61"/>
</dbReference>
<dbReference type="EMBL" id="ML170178">
    <property type="protein sequence ID" value="TDL21871.1"/>
    <property type="molecule type" value="Genomic_DNA"/>
</dbReference>
<feature type="domain" description="Glycosyltransferase 61 catalytic" evidence="8">
    <location>
        <begin position="328"/>
        <end position="406"/>
    </location>
</feature>
<dbReference type="Pfam" id="PF04577">
    <property type="entry name" value="Glyco_transf_61"/>
    <property type="match status" value="1"/>
</dbReference>
<evidence type="ECO:0000256" key="3">
    <source>
        <dbReference type="ARBA" id="ARBA00022679"/>
    </source>
</evidence>
<dbReference type="InterPro" id="IPR049625">
    <property type="entry name" value="Glyco_transf_61_cat"/>
</dbReference>
<dbReference type="STRING" id="50990.A0A4Y7Q3H9"/>
<evidence type="ECO:0000256" key="5">
    <source>
        <dbReference type="ARBA" id="ARBA00022989"/>
    </source>
</evidence>
<proteinExistence type="predicted"/>
<dbReference type="GO" id="GO:0035269">
    <property type="term" value="P:protein O-linked glycosylation via mannose"/>
    <property type="evidence" value="ECO:0007669"/>
    <property type="project" value="TreeGrafter"/>
</dbReference>
<evidence type="ECO:0000256" key="1">
    <source>
        <dbReference type="ARBA" id="ARBA00004167"/>
    </source>
</evidence>
<dbReference type="VEuPathDB" id="FungiDB:BD410DRAFT_771196"/>
<evidence type="ECO:0000313" key="10">
    <source>
        <dbReference type="Proteomes" id="UP000294933"/>
    </source>
</evidence>
<evidence type="ECO:0000256" key="4">
    <source>
        <dbReference type="ARBA" id="ARBA00022692"/>
    </source>
</evidence>
<dbReference type="PANTHER" id="PTHR20961">
    <property type="entry name" value="GLYCOSYLTRANSFERASE"/>
    <property type="match status" value="1"/>
</dbReference>
<dbReference type="PANTHER" id="PTHR20961:SF38">
    <property type="entry name" value="PROTEIN O-LINKED-MANNOSE BETA-1,4-N-ACETYLGLUCOSAMINYLTRANSFERASE 2"/>
    <property type="match status" value="1"/>
</dbReference>
<reference evidence="9 10" key="1">
    <citation type="submission" date="2018-06" db="EMBL/GenBank/DDBJ databases">
        <title>A transcriptomic atlas of mushroom development highlights an independent origin of complex multicellularity.</title>
        <authorList>
            <consortium name="DOE Joint Genome Institute"/>
            <person name="Krizsan K."/>
            <person name="Almasi E."/>
            <person name="Merenyi Z."/>
            <person name="Sahu N."/>
            <person name="Viragh M."/>
            <person name="Koszo T."/>
            <person name="Mondo S."/>
            <person name="Kiss B."/>
            <person name="Balint B."/>
            <person name="Kues U."/>
            <person name="Barry K."/>
            <person name="Hegedus J.C."/>
            <person name="Henrissat B."/>
            <person name="Johnson J."/>
            <person name="Lipzen A."/>
            <person name="Ohm R."/>
            <person name="Nagy I."/>
            <person name="Pangilinan J."/>
            <person name="Yan J."/>
            <person name="Xiong Y."/>
            <person name="Grigoriev I.V."/>
            <person name="Hibbett D.S."/>
            <person name="Nagy L.G."/>
        </authorList>
    </citation>
    <scope>NUCLEOTIDE SEQUENCE [LARGE SCALE GENOMIC DNA]</scope>
    <source>
        <strain evidence="9 10">SZMC22713</strain>
    </source>
</reference>
<dbReference type="Proteomes" id="UP000294933">
    <property type="component" value="Unassembled WGS sequence"/>
</dbReference>
<keyword evidence="6" id="KW-0472">Membrane</keyword>
<name>A0A4Y7Q3H9_9AGAM</name>
<evidence type="ECO:0000259" key="8">
    <source>
        <dbReference type="Pfam" id="PF04577"/>
    </source>
</evidence>
<dbReference type="AlphaFoldDB" id="A0A4Y7Q3H9"/>
<keyword evidence="7" id="KW-0325">Glycoprotein</keyword>
<keyword evidence="3" id="KW-0808">Transferase</keyword>
<accession>A0A4Y7Q3H9</accession>
<dbReference type="GO" id="GO:0097363">
    <property type="term" value="F:protein O-acetylglucosaminyltransferase activity"/>
    <property type="evidence" value="ECO:0007669"/>
    <property type="project" value="TreeGrafter"/>
</dbReference>
<evidence type="ECO:0000256" key="2">
    <source>
        <dbReference type="ARBA" id="ARBA00022676"/>
    </source>
</evidence>
<keyword evidence="2" id="KW-0328">Glycosyltransferase</keyword>
<sequence>MNSSSSSRSVPTRRELLLVVGLLVLVIFVSRNDAIVFSPESVKFDDVRETGVRTRFPETPLRDPWLTWGEIPPETTVVAHAPGWTMFDQLYVLNGTLYIVSSTRSTFPELRFMYSTGAEVQIDPDLEQDAKRLPTDKEIRIISPIEARRIFGTSATRIDGPNWLVNDPKQYITHYYHWTAEILFGLWRAYSSLDPHITPDGVTSLPPPRRLLFTHVGCSEWRDYASMNEWVLRGAFPSISMEFSNDWADRAKLGRPFVFDRVLIADRSAARLGGIYGSSWRYSSGAFTLPGSPNWWFSVRNNVLEFSGLAKEWVLAPDPGAIATRQKFVITYISRQGWGRRMLREKDHEELVRQLMHLKDRYGYEVNVVNMDKLPRAEQLQLAARTTIMMGLHGNGLTSLVWMRPTPRSTVIEFFYPQGWAWDYQHITRTLGMVHYGVWNNTTFTSPDVPERQNFVDGFQGNDIPVDGVVVADLARQRLQLDQTDK</sequence>
<dbReference type="GO" id="GO:0005783">
    <property type="term" value="C:endoplasmic reticulum"/>
    <property type="evidence" value="ECO:0007669"/>
    <property type="project" value="TreeGrafter"/>
</dbReference>
<dbReference type="OrthoDB" id="529273at2759"/>
<gene>
    <name evidence="9" type="ORF">BD410DRAFT_771196</name>
</gene>
<keyword evidence="4" id="KW-0812">Transmembrane</keyword>
<keyword evidence="10" id="KW-1185">Reference proteome</keyword>